<keyword evidence="1" id="KW-0812">Transmembrane</keyword>
<gene>
    <name evidence="3" type="ORF">DSM3645_19093</name>
</gene>
<dbReference type="AlphaFoldDB" id="A3ZT82"/>
<evidence type="ECO:0000313" key="3">
    <source>
        <dbReference type="EMBL" id="EAQ80133.1"/>
    </source>
</evidence>
<protein>
    <recommendedName>
        <fullName evidence="2">Putative Flp pilus-assembly TadG-like N-terminal domain-containing protein</fullName>
    </recommendedName>
</protein>
<dbReference type="InterPro" id="IPR028087">
    <property type="entry name" value="Tad_N"/>
</dbReference>
<reference evidence="3 4" key="1">
    <citation type="submission" date="2006-02" db="EMBL/GenBank/DDBJ databases">
        <authorList>
            <person name="Amann R."/>
            <person name="Ferriera S."/>
            <person name="Johnson J."/>
            <person name="Kravitz S."/>
            <person name="Halpern A."/>
            <person name="Remington K."/>
            <person name="Beeson K."/>
            <person name="Tran B."/>
            <person name="Rogers Y.-H."/>
            <person name="Friedman R."/>
            <person name="Venter J.C."/>
        </authorList>
    </citation>
    <scope>NUCLEOTIDE SEQUENCE [LARGE SCALE GENOMIC DNA]</scope>
    <source>
        <strain evidence="3 4">DSM 3645</strain>
    </source>
</reference>
<dbReference type="HOGENOM" id="CLU_1318836_0_0_0"/>
<evidence type="ECO:0000259" key="2">
    <source>
        <dbReference type="Pfam" id="PF13400"/>
    </source>
</evidence>
<comment type="caution">
    <text evidence="3">The sequence shown here is derived from an EMBL/GenBank/DDBJ whole genome shotgun (WGS) entry which is preliminary data.</text>
</comment>
<organism evidence="3 4">
    <name type="scientific">Blastopirellula marina DSM 3645</name>
    <dbReference type="NCBI Taxonomy" id="314230"/>
    <lineage>
        <taxon>Bacteria</taxon>
        <taxon>Pseudomonadati</taxon>
        <taxon>Planctomycetota</taxon>
        <taxon>Planctomycetia</taxon>
        <taxon>Pirellulales</taxon>
        <taxon>Pirellulaceae</taxon>
        <taxon>Blastopirellula</taxon>
    </lineage>
</organism>
<dbReference type="Pfam" id="PF13400">
    <property type="entry name" value="Tad"/>
    <property type="match status" value="1"/>
</dbReference>
<feature type="transmembrane region" description="Helical" evidence="1">
    <location>
        <begin position="21"/>
        <end position="39"/>
    </location>
</feature>
<accession>A3ZT82</accession>
<proteinExistence type="predicted"/>
<evidence type="ECO:0000313" key="4">
    <source>
        <dbReference type="Proteomes" id="UP000004358"/>
    </source>
</evidence>
<feature type="domain" description="Putative Flp pilus-assembly TadG-like N-terminal" evidence="2">
    <location>
        <begin position="19"/>
        <end position="63"/>
    </location>
</feature>
<dbReference type="Proteomes" id="UP000004358">
    <property type="component" value="Unassembled WGS sequence"/>
</dbReference>
<keyword evidence="1" id="KW-0472">Membrane</keyword>
<keyword evidence="1" id="KW-1133">Transmembrane helix</keyword>
<name>A3ZT82_9BACT</name>
<evidence type="ECO:0000256" key="1">
    <source>
        <dbReference type="SAM" id="Phobius"/>
    </source>
</evidence>
<dbReference type="OrthoDB" id="278291at2"/>
<dbReference type="EMBL" id="AANZ01000010">
    <property type="protein sequence ID" value="EAQ80133.1"/>
    <property type="molecule type" value="Genomic_DNA"/>
</dbReference>
<sequence length="208" mass="22719">MQRQNHQRRSNTRRLRRGVSVLWLIVIMPLALTGLIFTIETGRLWLARAEVENALEAGALAGVIEWNQLLAVNNQISTQTPRQMAAEMAGSNTVQGANFAFADPDLNYLPYEVGQVQTHLNGNKLAGGELIFGAITQTQPTVIFDPAANPLLPTYYRAVLARSAYQIPSQCSLGGFSLGPFTIQAETVAMIDEQGRARVVRIDSIASP</sequence>
<dbReference type="RefSeq" id="WP_002651716.1">
    <property type="nucleotide sequence ID" value="NZ_CH672376.1"/>
</dbReference>